<accession>A0A4Y8PY96</accession>
<dbReference type="InterPro" id="IPR003593">
    <property type="entry name" value="AAA+_ATPase"/>
</dbReference>
<dbReference type="Proteomes" id="UP000298246">
    <property type="component" value="Unassembled WGS sequence"/>
</dbReference>
<dbReference type="Gene3D" id="3.40.50.300">
    <property type="entry name" value="P-loop containing nucleotide triphosphate hydrolases"/>
    <property type="match status" value="1"/>
</dbReference>
<dbReference type="OrthoDB" id="9804819at2"/>
<feature type="domain" description="ABC transporter" evidence="3">
    <location>
        <begin position="2"/>
        <end position="225"/>
    </location>
</feature>
<evidence type="ECO:0000256" key="1">
    <source>
        <dbReference type="ARBA" id="ARBA00022741"/>
    </source>
</evidence>
<dbReference type="GO" id="GO:0005524">
    <property type="term" value="F:ATP binding"/>
    <property type="evidence" value="ECO:0007669"/>
    <property type="project" value="UniProtKB-KW"/>
</dbReference>
<dbReference type="EMBL" id="MYFO01000028">
    <property type="protein sequence ID" value="TFE85125.1"/>
    <property type="molecule type" value="Genomic_DNA"/>
</dbReference>
<reference evidence="4 5" key="1">
    <citation type="submission" date="2017-03" db="EMBL/GenBank/DDBJ databases">
        <title>Isolation of Levoglucosan Utilizing Bacteria.</title>
        <authorList>
            <person name="Arya A.S."/>
        </authorList>
    </citation>
    <scope>NUCLEOTIDE SEQUENCE [LARGE SCALE GENOMIC DNA]</scope>
    <source>
        <strain evidence="4 5">MEC069</strain>
    </source>
</reference>
<evidence type="ECO:0000313" key="4">
    <source>
        <dbReference type="EMBL" id="TFE85125.1"/>
    </source>
</evidence>
<dbReference type="Pfam" id="PF00005">
    <property type="entry name" value="ABC_tran"/>
    <property type="match status" value="1"/>
</dbReference>
<evidence type="ECO:0000259" key="3">
    <source>
        <dbReference type="PROSITE" id="PS50893"/>
    </source>
</evidence>
<gene>
    <name evidence="4" type="ORF">B5M42_18120</name>
</gene>
<sequence>MIKVEHAGKIFGGKPALNDVSFTLQEGQIVGLLGTNGAGKSTLLRVIAGLLRLDSGTVLIDDLSPSLTSRGLLTYLPDVNGWYSWMKVSDCMRYMKDMYRDWDEQKARALLDFFELSPHVLVNKQSKGTLAKIKLLLALSRQAKYLLLDEPFSGIDPFARQQVAQAIVEDFMEEGQTILVSTHELAEVETLLDEVLFLHDGRLLLQGNVESLKQANNRSLLDLLKEVYAHERV</sequence>
<dbReference type="PROSITE" id="PS50893">
    <property type="entry name" value="ABC_TRANSPORTER_2"/>
    <property type="match status" value="1"/>
</dbReference>
<dbReference type="RefSeq" id="WP_134755359.1">
    <property type="nucleotide sequence ID" value="NZ_MYFO02000005.1"/>
</dbReference>
<dbReference type="SMART" id="SM00382">
    <property type="entry name" value="AAA"/>
    <property type="match status" value="1"/>
</dbReference>
<dbReference type="InterPro" id="IPR003439">
    <property type="entry name" value="ABC_transporter-like_ATP-bd"/>
</dbReference>
<keyword evidence="1" id="KW-0547">Nucleotide-binding</keyword>
<evidence type="ECO:0000256" key="2">
    <source>
        <dbReference type="ARBA" id="ARBA00022840"/>
    </source>
</evidence>
<dbReference type="InterPro" id="IPR027417">
    <property type="entry name" value="P-loop_NTPase"/>
</dbReference>
<protein>
    <submittedName>
        <fullName evidence="4">ABC transporter</fullName>
    </submittedName>
</protein>
<dbReference type="CDD" id="cd03230">
    <property type="entry name" value="ABC_DR_subfamily_A"/>
    <property type="match status" value="1"/>
</dbReference>
<organism evidence="4 5">
    <name type="scientific">Paenibacillus athensensis</name>
    <dbReference type="NCBI Taxonomy" id="1967502"/>
    <lineage>
        <taxon>Bacteria</taxon>
        <taxon>Bacillati</taxon>
        <taxon>Bacillota</taxon>
        <taxon>Bacilli</taxon>
        <taxon>Bacillales</taxon>
        <taxon>Paenibacillaceae</taxon>
        <taxon>Paenibacillus</taxon>
    </lineage>
</organism>
<dbReference type="GO" id="GO:0016887">
    <property type="term" value="F:ATP hydrolysis activity"/>
    <property type="evidence" value="ECO:0007669"/>
    <property type="project" value="InterPro"/>
</dbReference>
<proteinExistence type="predicted"/>
<dbReference type="AlphaFoldDB" id="A0A4Y8PY96"/>
<dbReference type="SUPFAM" id="SSF52540">
    <property type="entry name" value="P-loop containing nucleoside triphosphate hydrolases"/>
    <property type="match status" value="1"/>
</dbReference>
<evidence type="ECO:0000313" key="5">
    <source>
        <dbReference type="Proteomes" id="UP000298246"/>
    </source>
</evidence>
<keyword evidence="2" id="KW-0067">ATP-binding</keyword>
<name>A0A4Y8PY96_9BACL</name>
<comment type="caution">
    <text evidence="4">The sequence shown here is derived from an EMBL/GenBank/DDBJ whole genome shotgun (WGS) entry which is preliminary data.</text>
</comment>
<dbReference type="PANTHER" id="PTHR43158">
    <property type="entry name" value="SKFA PEPTIDE EXPORT ATP-BINDING PROTEIN SKFE"/>
    <property type="match status" value="1"/>
</dbReference>
<dbReference type="PANTHER" id="PTHR43158:SF1">
    <property type="entry name" value="ABC TRANSPORTER, ATP-BINDING PROTEIN"/>
    <property type="match status" value="1"/>
</dbReference>
<keyword evidence="5" id="KW-1185">Reference proteome</keyword>